<sequence>MGKSLPMPQGNLSFMIKIILPMTSN</sequence>
<gene>
    <name evidence="1" type="ORF">MTR67_018550</name>
</gene>
<dbReference type="AlphaFoldDB" id="A0AAF0TT50"/>
<protein>
    <submittedName>
        <fullName evidence="1">Uncharacterized protein</fullName>
    </submittedName>
</protein>
<dbReference type="EMBL" id="CP133615">
    <property type="protein sequence ID" value="WMV25165.1"/>
    <property type="molecule type" value="Genomic_DNA"/>
</dbReference>
<name>A0AAF0TT50_SOLVR</name>
<reference evidence="1" key="1">
    <citation type="submission" date="2023-08" db="EMBL/GenBank/DDBJ databases">
        <title>A de novo genome assembly of Solanum verrucosum Schlechtendal, a Mexican diploid species geographically isolated from the other diploid A-genome species in potato relatives.</title>
        <authorList>
            <person name="Hosaka K."/>
        </authorList>
    </citation>
    <scope>NUCLEOTIDE SEQUENCE</scope>
    <source>
        <tissue evidence="1">Young leaves</tissue>
    </source>
</reference>
<keyword evidence="2" id="KW-1185">Reference proteome</keyword>
<proteinExistence type="predicted"/>
<dbReference type="Proteomes" id="UP001234989">
    <property type="component" value="Chromosome 4"/>
</dbReference>
<evidence type="ECO:0000313" key="2">
    <source>
        <dbReference type="Proteomes" id="UP001234989"/>
    </source>
</evidence>
<evidence type="ECO:0000313" key="1">
    <source>
        <dbReference type="EMBL" id="WMV25165.1"/>
    </source>
</evidence>
<organism evidence="1 2">
    <name type="scientific">Solanum verrucosum</name>
    <dbReference type="NCBI Taxonomy" id="315347"/>
    <lineage>
        <taxon>Eukaryota</taxon>
        <taxon>Viridiplantae</taxon>
        <taxon>Streptophyta</taxon>
        <taxon>Embryophyta</taxon>
        <taxon>Tracheophyta</taxon>
        <taxon>Spermatophyta</taxon>
        <taxon>Magnoliopsida</taxon>
        <taxon>eudicotyledons</taxon>
        <taxon>Gunneridae</taxon>
        <taxon>Pentapetalae</taxon>
        <taxon>asterids</taxon>
        <taxon>lamiids</taxon>
        <taxon>Solanales</taxon>
        <taxon>Solanaceae</taxon>
        <taxon>Solanoideae</taxon>
        <taxon>Solaneae</taxon>
        <taxon>Solanum</taxon>
    </lineage>
</organism>
<accession>A0AAF0TT50</accession>